<accession>A0ABU4AHX9</accession>
<reference evidence="2 3" key="1">
    <citation type="submission" date="2023-10" db="EMBL/GenBank/DDBJ databases">
        <authorList>
            <person name="Venkata Ramana C."/>
            <person name="Sasikala C."/>
            <person name="Dhurka M."/>
        </authorList>
    </citation>
    <scope>NUCLEOTIDE SEQUENCE [LARGE SCALE GENOMIC DNA]</scope>
    <source>
        <strain evidence="2 3">KCTC 32151</strain>
    </source>
</reference>
<dbReference type="Proteomes" id="UP001185659">
    <property type="component" value="Unassembled WGS sequence"/>
</dbReference>
<feature type="transmembrane region" description="Helical" evidence="1">
    <location>
        <begin position="71"/>
        <end position="91"/>
    </location>
</feature>
<dbReference type="SUPFAM" id="SSF81442">
    <property type="entry name" value="Cytochrome c oxidase subunit I-like"/>
    <property type="match status" value="1"/>
</dbReference>
<feature type="transmembrane region" description="Helical" evidence="1">
    <location>
        <begin position="7"/>
        <end position="28"/>
    </location>
</feature>
<evidence type="ECO:0000313" key="2">
    <source>
        <dbReference type="EMBL" id="MDV6225840.1"/>
    </source>
</evidence>
<feature type="transmembrane region" description="Helical" evidence="1">
    <location>
        <begin position="40"/>
        <end position="59"/>
    </location>
</feature>
<dbReference type="EMBL" id="JAWLIP010000002">
    <property type="protein sequence ID" value="MDV6225840.1"/>
    <property type="molecule type" value="Genomic_DNA"/>
</dbReference>
<sequence length="127" mass="12989">MKTLARICWVTAALYAVLGMSFGIYMAASGDHTLSPAHGHLNLVGWASIALYGTFYTLVPTAAESRLAGVQVILAEVGVIIMVPGIAMAIMNAGEGLAKAGATLVLLSALLFLIIVARSTGRATSGG</sequence>
<feature type="transmembrane region" description="Helical" evidence="1">
    <location>
        <begin position="97"/>
        <end position="117"/>
    </location>
</feature>
<keyword evidence="1" id="KW-1133">Transmembrane helix</keyword>
<keyword evidence="1" id="KW-0472">Membrane</keyword>
<proteinExistence type="predicted"/>
<dbReference type="RefSeq" id="WP_113153440.1">
    <property type="nucleotide sequence ID" value="NZ_CP177239.1"/>
</dbReference>
<name>A0ABU4AHX9_9HYPH</name>
<gene>
    <name evidence="2" type="ORF">R2G56_06040</name>
</gene>
<dbReference type="Gene3D" id="1.20.210.10">
    <property type="entry name" value="Cytochrome c oxidase-like, subunit I domain"/>
    <property type="match status" value="1"/>
</dbReference>
<keyword evidence="1" id="KW-0812">Transmembrane</keyword>
<protein>
    <submittedName>
        <fullName evidence="2">Uncharacterized protein</fullName>
    </submittedName>
</protein>
<evidence type="ECO:0000313" key="3">
    <source>
        <dbReference type="Proteomes" id="UP001185659"/>
    </source>
</evidence>
<comment type="caution">
    <text evidence="2">The sequence shown here is derived from an EMBL/GenBank/DDBJ whole genome shotgun (WGS) entry which is preliminary data.</text>
</comment>
<organism evidence="2 3">
    <name type="scientific">Nitratireductor aquimarinus</name>
    <dbReference type="NCBI Taxonomy" id="889300"/>
    <lineage>
        <taxon>Bacteria</taxon>
        <taxon>Pseudomonadati</taxon>
        <taxon>Pseudomonadota</taxon>
        <taxon>Alphaproteobacteria</taxon>
        <taxon>Hyphomicrobiales</taxon>
        <taxon>Phyllobacteriaceae</taxon>
        <taxon>Nitratireductor</taxon>
    </lineage>
</organism>
<evidence type="ECO:0000256" key="1">
    <source>
        <dbReference type="SAM" id="Phobius"/>
    </source>
</evidence>
<keyword evidence="3" id="KW-1185">Reference proteome</keyword>
<dbReference type="InterPro" id="IPR036927">
    <property type="entry name" value="Cyt_c_oxase-like_su1_sf"/>
</dbReference>